<accession>A0ABS9KCL9</accession>
<sequence length="160" mass="18646">MKKDPNRSDSDKPDQSLPRSKILRGRRNFQRLFEKSTVLTSDSIQFRYRLYNDPSEGCLIGFIAPKKIIPGAVQRNKAKRLMREVYRIHQDFVQDLFSSKQFGFHGAFLARKAELSFGQVQEEMLPMLKEVREALLHFEPRQLKADTRSVTNTNSETKQV</sequence>
<evidence type="ECO:0000313" key="10">
    <source>
        <dbReference type="Proteomes" id="UP001165366"/>
    </source>
</evidence>
<keyword evidence="10" id="KW-1185">Reference proteome</keyword>
<keyword evidence="6 7" id="KW-0694">RNA-binding</keyword>
<comment type="function">
    <text evidence="1 7">RNaseP catalyzes the removal of the 5'-leader sequence from pre-tRNA to produce the mature 5'-terminus. It can also cleave other RNA substrates such as 4.5S RNA. The protein component plays an auxiliary but essential role in vivo by binding to the 5'-leader sequence and broadening the substrate specificity of the ribozyme.</text>
</comment>
<dbReference type="HAMAP" id="MF_00227">
    <property type="entry name" value="RNase_P"/>
    <property type="match status" value="1"/>
</dbReference>
<keyword evidence="4 7" id="KW-0255">Endonuclease</keyword>
<evidence type="ECO:0000313" key="9">
    <source>
        <dbReference type="EMBL" id="MCG2588575.1"/>
    </source>
</evidence>
<evidence type="ECO:0000256" key="5">
    <source>
        <dbReference type="ARBA" id="ARBA00022801"/>
    </source>
</evidence>
<evidence type="ECO:0000256" key="2">
    <source>
        <dbReference type="ARBA" id="ARBA00022694"/>
    </source>
</evidence>
<name>A0ABS9KCL9_9BACT</name>
<comment type="similarity">
    <text evidence="7">Belongs to the RnpA family.</text>
</comment>
<dbReference type="InterPro" id="IPR020568">
    <property type="entry name" value="Ribosomal_Su5_D2-typ_SF"/>
</dbReference>
<keyword evidence="5 7" id="KW-0378">Hydrolase</keyword>
<dbReference type="InterPro" id="IPR014721">
    <property type="entry name" value="Ribsml_uS5_D2-typ_fold_subgr"/>
</dbReference>
<evidence type="ECO:0000256" key="1">
    <source>
        <dbReference type="ARBA" id="ARBA00002663"/>
    </source>
</evidence>
<reference evidence="9" key="1">
    <citation type="submission" date="2022-01" db="EMBL/GenBank/DDBJ databases">
        <authorList>
            <person name="Wang Y."/>
        </authorList>
    </citation>
    <scope>NUCLEOTIDE SEQUENCE</scope>
    <source>
        <strain evidence="9">WB101</strain>
    </source>
</reference>
<comment type="caution">
    <text evidence="9">The sequence shown here is derived from an EMBL/GenBank/DDBJ whole genome shotgun (WGS) entry which is preliminary data.</text>
</comment>
<evidence type="ECO:0000256" key="8">
    <source>
        <dbReference type="SAM" id="MobiDB-lite"/>
    </source>
</evidence>
<dbReference type="PROSITE" id="PS00648">
    <property type="entry name" value="RIBONUCLEASE_P"/>
    <property type="match status" value="1"/>
</dbReference>
<feature type="compositionally biased region" description="Basic and acidic residues" evidence="8">
    <location>
        <begin position="1"/>
        <end position="14"/>
    </location>
</feature>
<dbReference type="PANTHER" id="PTHR33992">
    <property type="entry name" value="RIBONUCLEASE P PROTEIN COMPONENT"/>
    <property type="match status" value="1"/>
</dbReference>
<dbReference type="Gene3D" id="3.30.230.10">
    <property type="match status" value="1"/>
</dbReference>
<evidence type="ECO:0000256" key="7">
    <source>
        <dbReference type="HAMAP-Rule" id="MF_00227"/>
    </source>
</evidence>
<evidence type="ECO:0000256" key="4">
    <source>
        <dbReference type="ARBA" id="ARBA00022759"/>
    </source>
</evidence>
<keyword evidence="3 7" id="KW-0540">Nuclease</keyword>
<dbReference type="SUPFAM" id="SSF54211">
    <property type="entry name" value="Ribosomal protein S5 domain 2-like"/>
    <property type="match status" value="1"/>
</dbReference>
<comment type="catalytic activity">
    <reaction evidence="7">
        <text>Endonucleolytic cleavage of RNA, removing 5'-extranucleotides from tRNA precursor.</text>
        <dbReference type="EC" id="3.1.26.5"/>
    </reaction>
</comment>
<dbReference type="InterPro" id="IPR020539">
    <property type="entry name" value="RNase_P_CS"/>
</dbReference>
<dbReference type="PANTHER" id="PTHR33992:SF1">
    <property type="entry name" value="RIBONUCLEASE P PROTEIN COMPONENT"/>
    <property type="match status" value="1"/>
</dbReference>
<proteinExistence type="inferred from homology"/>
<dbReference type="Proteomes" id="UP001165366">
    <property type="component" value="Unassembled WGS sequence"/>
</dbReference>
<keyword evidence="2 7" id="KW-0819">tRNA processing</keyword>
<evidence type="ECO:0000256" key="3">
    <source>
        <dbReference type="ARBA" id="ARBA00022722"/>
    </source>
</evidence>
<organism evidence="9 10">
    <name type="scientific">Rhodohalobacter sulfatireducens</name>
    <dbReference type="NCBI Taxonomy" id="2911366"/>
    <lineage>
        <taxon>Bacteria</taxon>
        <taxon>Pseudomonadati</taxon>
        <taxon>Balneolota</taxon>
        <taxon>Balneolia</taxon>
        <taxon>Balneolales</taxon>
        <taxon>Balneolaceae</taxon>
        <taxon>Rhodohalobacter</taxon>
    </lineage>
</organism>
<reference evidence="9" key="2">
    <citation type="submission" date="2024-05" db="EMBL/GenBank/DDBJ databases">
        <title>Rhodohalobacter halophilus gen. nov., sp. nov., a moderately halophilic member of the family Balneolaceae.</title>
        <authorList>
            <person name="Xia J."/>
        </authorList>
    </citation>
    <scope>NUCLEOTIDE SEQUENCE</scope>
    <source>
        <strain evidence="9">WB101</strain>
    </source>
</reference>
<comment type="subunit">
    <text evidence="7">Consists of a catalytic RNA component (M1 or rnpB) and a protein subunit.</text>
</comment>
<gene>
    <name evidence="7" type="primary">rnpA</name>
    <name evidence="9" type="ORF">L6773_08370</name>
</gene>
<dbReference type="EMBL" id="JAKLWS010000008">
    <property type="protein sequence ID" value="MCG2588575.1"/>
    <property type="molecule type" value="Genomic_DNA"/>
</dbReference>
<evidence type="ECO:0000256" key="6">
    <source>
        <dbReference type="ARBA" id="ARBA00022884"/>
    </source>
</evidence>
<dbReference type="Pfam" id="PF00825">
    <property type="entry name" value="Ribonuclease_P"/>
    <property type="match status" value="1"/>
</dbReference>
<protein>
    <recommendedName>
        <fullName evidence="7">Ribonuclease P protein component</fullName>
        <shortName evidence="7">RNase P protein</shortName>
        <shortName evidence="7">RNaseP protein</shortName>
        <ecNumber evidence="7">3.1.26.5</ecNumber>
    </recommendedName>
    <alternativeName>
        <fullName evidence="7">Protein C5</fullName>
    </alternativeName>
</protein>
<dbReference type="RefSeq" id="WP_237853415.1">
    <property type="nucleotide sequence ID" value="NZ_JAKLWS010000008.1"/>
</dbReference>
<dbReference type="InterPro" id="IPR000100">
    <property type="entry name" value="RNase_P"/>
</dbReference>
<dbReference type="EC" id="3.1.26.5" evidence="7"/>
<feature type="region of interest" description="Disordered" evidence="8">
    <location>
        <begin position="1"/>
        <end position="20"/>
    </location>
</feature>